<keyword evidence="1 4" id="KW-0808">Transferase</keyword>
<dbReference type="InterPro" id="IPR015424">
    <property type="entry name" value="PyrdxlP-dep_Trfase"/>
</dbReference>
<dbReference type="Proteomes" id="UP001347796">
    <property type="component" value="Unassembled WGS sequence"/>
</dbReference>
<dbReference type="PANTHER" id="PTHR14237:SF80">
    <property type="entry name" value="MOLYBDENUM COFACTOR SULFURASE"/>
    <property type="match status" value="1"/>
</dbReference>
<dbReference type="AlphaFoldDB" id="A0AAN8PRX5"/>
<feature type="active site" evidence="4">
    <location>
        <position position="442"/>
    </location>
</feature>
<protein>
    <recommendedName>
        <fullName evidence="4">Molybdenum cofactor sulfurase</fullName>
        <shortName evidence="4">MCS</shortName>
        <shortName evidence="4">MOS</shortName>
        <shortName evidence="4">MoCo sulfurase</shortName>
        <ecNumber evidence="4">2.8.1.9</ecNumber>
    </recommendedName>
    <alternativeName>
        <fullName evidence="4">Molybdenum cofactor sulfurtransferase</fullName>
    </alternativeName>
</protein>
<dbReference type="InterPro" id="IPR005302">
    <property type="entry name" value="MoCF_Sase_C"/>
</dbReference>
<comment type="function">
    <text evidence="4">Sulfurates the molybdenum cofactor. Sulfation of molybdenum is essential for xanthine dehydrogenase (XDH) and aldehyde oxidase (ADO) enzymes in which molybdenum cofactor is liganded by 1 oxygen and 1 sulfur atom in active form.</text>
</comment>
<keyword evidence="8" id="KW-1185">Reference proteome</keyword>
<feature type="domain" description="MOSC" evidence="6">
    <location>
        <begin position="697"/>
        <end position="870"/>
    </location>
</feature>
<evidence type="ECO:0000256" key="3">
    <source>
        <dbReference type="ARBA" id="ARBA00023150"/>
    </source>
</evidence>
<dbReference type="GO" id="GO:0006777">
    <property type="term" value="P:Mo-molybdopterin cofactor biosynthetic process"/>
    <property type="evidence" value="ECO:0007669"/>
    <property type="project" value="UniProtKB-UniRule"/>
</dbReference>
<gene>
    <name evidence="7" type="ORF">SNE40_009520</name>
</gene>
<dbReference type="GO" id="GO:0030151">
    <property type="term" value="F:molybdenum ion binding"/>
    <property type="evidence" value="ECO:0007669"/>
    <property type="project" value="UniProtKB-UniRule"/>
</dbReference>
<dbReference type="Pfam" id="PF03473">
    <property type="entry name" value="MOSC"/>
    <property type="match status" value="1"/>
</dbReference>
<evidence type="ECO:0000313" key="7">
    <source>
        <dbReference type="EMBL" id="KAK6181723.1"/>
    </source>
</evidence>
<organism evidence="7 8">
    <name type="scientific">Patella caerulea</name>
    <name type="common">Rayed Mediterranean limpet</name>
    <dbReference type="NCBI Taxonomy" id="87958"/>
    <lineage>
        <taxon>Eukaryota</taxon>
        <taxon>Metazoa</taxon>
        <taxon>Spiralia</taxon>
        <taxon>Lophotrochozoa</taxon>
        <taxon>Mollusca</taxon>
        <taxon>Gastropoda</taxon>
        <taxon>Patellogastropoda</taxon>
        <taxon>Patelloidea</taxon>
        <taxon>Patellidae</taxon>
        <taxon>Patella</taxon>
    </lineage>
</organism>
<feature type="coiled-coil region" evidence="5">
    <location>
        <begin position="738"/>
        <end position="765"/>
    </location>
</feature>
<reference evidence="7 8" key="1">
    <citation type="submission" date="2024-01" db="EMBL/GenBank/DDBJ databases">
        <title>The genome of the rayed Mediterranean limpet Patella caerulea (Linnaeus, 1758).</title>
        <authorList>
            <person name="Anh-Thu Weber A."/>
            <person name="Halstead-Nussloch G."/>
        </authorList>
    </citation>
    <scope>NUCLEOTIDE SEQUENCE [LARGE SCALE GENOMIC DNA]</scope>
    <source>
        <strain evidence="7">AATW-2023a</strain>
        <tissue evidence="7">Whole specimen</tissue>
    </source>
</reference>
<evidence type="ECO:0000256" key="5">
    <source>
        <dbReference type="SAM" id="Coils"/>
    </source>
</evidence>
<dbReference type="Gene3D" id="3.90.1150.10">
    <property type="entry name" value="Aspartate Aminotransferase, domain 1"/>
    <property type="match status" value="1"/>
</dbReference>
<feature type="modified residue" description="N6-(pyridoxal phosphate)lysine" evidence="4">
    <location>
        <position position="282"/>
    </location>
</feature>
<evidence type="ECO:0000256" key="1">
    <source>
        <dbReference type="ARBA" id="ARBA00022679"/>
    </source>
</evidence>
<keyword evidence="5" id="KW-0175">Coiled coil</keyword>
<dbReference type="HAMAP" id="MF_03050">
    <property type="entry name" value="MOCOS"/>
    <property type="match status" value="1"/>
</dbReference>
<dbReference type="PROSITE" id="PS51340">
    <property type="entry name" value="MOSC"/>
    <property type="match status" value="1"/>
</dbReference>
<dbReference type="SUPFAM" id="SSF141673">
    <property type="entry name" value="MOSC N-terminal domain-like"/>
    <property type="match status" value="1"/>
</dbReference>
<dbReference type="Pfam" id="PF03476">
    <property type="entry name" value="MOSC_N"/>
    <property type="match status" value="1"/>
</dbReference>
<evidence type="ECO:0000313" key="8">
    <source>
        <dbReference type="Proteomes" id="UP001347796"/>
    </source>
</evidence>
<dbReference type="InterPro" id="IPR000192">
    <property type="entry name" value="Aminotrans_V_dom"/>
</dbReference>
<dbReference type="PANTHER" id="PTHR14237">
    <property type="entry name" value="MOLYBDOPTERIN COFACTOR SULFURASE MOSC"/>
    <property type="match status" value="1"/>
</dbReference>
<accession>A0AAN8PRX5</accession>
<name>A0AAN8PRX5_PATCE</name>
<comment type="similarity">
    <text evidence="4">Belongs to the class-V pyridoxal-phosphate-dependent aminotransferase family. MOCOS subfamily.</text>
</comment>
<dbReference type="GO" id="GO:0030170">
    <property type="term" value="F:pyridoxal phosphate binding"/>
    <property type="evidence" value="ECO:0007669"/>
    <property type="project" value="UniProtKB-UniRule"/>
</dbReference>
<dbReference type="InterPro" id="IPR015421">
    <property type="entry name" value="PyrdxlP-dep_Trfase_major"/>
</dbReference>
<dbReference type="GO" id="GO:0016829">
    <property type="term" value="F:lyase activity"/>
    <property type="evidence" value="ECO:0007669"/>
    <property type="project" value="UniProtKB-UniRule"/>
</dbReference>
<comment type="cofactor">
    <cofactor evidence="4">
        <name>pyridoxal 5'-phosphate</name>
        <dbReference type="ChEBI" id="CHEBI:597326"/>
    </cofactor>
</comment>
<keyword evidence="2 4" id="KW-0663">Pyridoxal phosphate</keyword>
<keyword evidence="3 4" id="KW-0501">Molybdenum cofactor biosynthesis</keyword>
<dbReference type="GO" id="GO:0008265">
    <property type="term" value="F:molybdenum cofactor sulfurtransferase activity"/>
    <property type="evidence" value="ECO:0007669"/>
    <property type="project" value="UniProtKB-UniRule"/>
</dbReference>
<dbReference type="EMBL" id="JAZGQO010000007">
    <property type="protein sequence ID" value="KAK6181723.1"/>
    <property type="molecule type" value="Genomic_DNA"/>
</dbReference>
<proteinExistence type="inferred from homology"/>
<sequence length="870" mass="97919">MSIEFCDMDFSSFYNAHIEAIRDAEFPGLGDQTYVDHAGTTLYARSQLEAYHNDLMRHVYGNPHSGSASSQLTTDTIEQIRYRVLQFFNTTSKEYTVIFTSGCTQALKLVAETFDFSGIETEKEDGGKILFKNRGDNYCFCDSDSKTADSTVKKDESCKNVGYFYYLCDNHTSAQGMRELIVKRAENVIPLNVSDVFKTCISHPVNPSVNCNNLFVYPAQSNYSGQKFPLEWIEQIQNSQLKCQQNTGGCWYVLLDAAAYASTSHLDLTHNKPDFVTVSFYKIFGHPTGLGALLVKNDSRHVLKKEYFGGGTVSVSSAQENFHIFRDDISERFEDGTLPFLDIIALRYGIMTVYKLSGGMEKISQHTFCIAQFFYKNLQQLHHSNGRLLAEIYTGSDFKERNRQGAIINFNLIRFNGDYIGFAEVDKMAQLHNIHLRTGCFCNIGACQKYLNISTEQLKSNFQEGHVCGDDKDLINGKPTGSVRISFGYMSTLTDAVKCLQFIIECFLQGSNPLPLIIQQAEDIVRKSLVEKTTIDTAKQLPNKLGYKDLIVGTTVVTETKPVADVVKQCGEKRLLTNIFIYPIKSCAAFEVKDWVIGNKGLLYDREWMIVSDSGVTISQKREPRLCLLKPFIDLQEQKLYLNFPDMPQFILSLEKSNKTYTGQICTNKVCGDKVETFDCGEEASDWVSLALGRSGCRLLRHKTEDSRKCKLKDTVSESKAGNEISLANESQFLLLSRESVKALVKKIQEDNDQIRGEKQESELLETTTLGEENLISRFRANLVIGGGFKFEEDNWSNINIGSNKMVSQGGCSRCQMICLDQTTASRSKEPLKTLASWRGRKVPFGIHVRMESLSETQNILTVGDTVTLI</sequence>
<dbReference type="InterPro" id="IPR005303">
    <property type="entry name" value="MOCOS_middle"/>
</dbReference>
<evidence type="ECO:0000259" key="6">
    <source>
        <dbReference type="PROSITE" id="PS51340"/>
    </source>
</evidence>
<comment type="caution">
    <text evidence="7">The sequence shown here is derived from an EMBL/GenBank/DDBJ whole genome shotgun (WGS) entry which is preliminary data.</text>
</comment>
<dbReference type="InterPro" id="IPR028886">
    <property type="entry name" value="MoCo_sulfurase"/>
</dbReference>
<dbReference type="Pfam" id="PF00266">
    <property type="entry name" value="Aminotran_5"/>
    <property type="match status" value="2"/>
</dbReference>
<dbReference type="EC" id="2.8.1.9" evidence="4"/>
<evidence type="ECO:0000256" key="4">
    <source>
        <dbReference type="HAMAP-Rule" id="MF_03050"/>
    </source>
</evidence>
<dbReference type="Gene3D" id="3.40.640.10">
    <property type="entry name" value="Type I PLP-dependent aspartate aminotransferase-like (Major domain)"/>
    <property type="match status" value="1"/>
</dbReference>
<dbReference type="SUPFAM" id="SSF53383">
    <property type="entry name" value="PLP-dependent transferases"/>
    <property type="match status" value="2"/>
</dbReference>
<evidence type="ECO:0000256" key="2">
    <source>
        <dbReference type="ARBA" id="ARBA00022898"/>
    </source>
</evidence>
<comment type="catalytic activity">
    <reaction evidence="4">
        <text>Mo-molybdopterin + L-cysteine + AH2 = thio-Mo-molybdopterin + L-alanine + A + H2O</text>
        <dbReference type="Rhea" id="RHEA:42636"/>
        <dbReference type="ChEBI" id="CHEBI:13193"/>
        <dbReference type="ChEBI" id="CHEBI:15377"/>
        <dbReference type="ChEBI" id="CHEBI:17499"/>
        <dbReference type="ChEBI" id="CHEBI:35235"/>
        <dbReference type="ChEBI" id="CHEBI:57972"/>
        <dbReference type="ChEBI" id="CHEBI:71302"/>
        <dbReference type="ChEBI" id="CHEBI:82685"/>
        <dbReference type="EC" id="2.8.1.9"/>
    </reaction>
</comment>
<dbReference type="InterPro" id="IPR015422">
    <property type="entry name" value="PyrdxlP-dep_Trfase_small"/>
</dbReference>